<keyword evidence="2" id="KW-1133">Transmembrane helix</keyword>
<organism evidence="4 5">
    <name type="scientific">Podospora didyma</name>
    <dbReference type="NCBI Taxonomy" id="330526"/>
    <lineage>
        <taxon>Eukaryota</taxon>
        <taxon>Fungi</taxon>
        <taxon>Dikarya</taxon>
        <taxon>Ascomycota</taxon>
        <taxon>Pezizomycotina</taxon>
        <taxon>Sordariomycetes</taxon>
        <taxon>Sordariomycetidae</taxon>
        <taxon>Sordariales</taxon>
        <taxon>Podosporaceae</taxon>
        <taxon>Podospora</taxon>
    </lineage>
</organism>
<keyword evidence="2" id="KW-0812">Transmembrane</keyword>
<evidence type="ECO:0000313" key="5">
    <source>
        <dbReference type="Proteomes" id="UP001285441"/>
    </source>
</evidence>
<feature type="transmembrane region" description="Helical" evidence="2">
    <location>
        <begin position="246"/>
        <end position="269"/>
    </location>
</feature>
<reference evidence="4" key="2">
    <citation type="submission" date="2023-06" db="EMBL/GenBank/DDBJ databases">
        <authorList>
            <consortium name="Lawrence Berkeley National Laboratory"/>
            <person name="Haridas S."/>
            <person name="Hensen N."/>
            <person name="Bonometti L."/>
            <person name="Westerberg I."/>
            <person name="Brannstrom I.O."/>
            <person name="Guillou S."/>
            <person name="Cros-Aarteil S."/>
            <person name="Calhoun S."/>
            <person name="Kuo A."/>
            <person name="Mondo S."/>
            <person name="Pangilinan J."/>
            <person name="Riley R."/>
            <person name="LaButti K."/>
            <person name="Andreopoulos B."/>
            <person name="Lipzen A."/>
            <person name="Chen C."/>
            <person name="Yanf M."/>
            <person name="Daum C."/>
            <person name="Ng V."/>
            <person name="Clum A."/>
            <person name="Steindorff A."/>
            <person name="Ohm R."/>
            <person name="Martin F."/>
            <person name="Silar P."/>
            <person name="Natvig D."/>
            <person name="Lalanne C."/>
            <person name="Gautier V."/>
            <person name="Ament-velasquez S.L."/>
            <person name="Kruys A."/>
            <person name="Hutchinson M.I."/>
            <person name="Powell A.J."/>
            <person name="Barry K."/>
            <person name="Miller A.N."/>
            <person name="Grigoriev I.V."/>
            <person name="Debuchy R."/>
            <person name="Gladieux P."/>
            <person name="Thoren M.H."/>
            <person name="Johannesson H."/>
        </authorList>
    </citation>
    <scope>NUCLEOTIDE SEQUENCE</scope>
    <source>
        <strain evidence="4">CBS 232.78</strain>
    </source>
</reference>
<sequence length="374" mass="39594">MPMRNMFDLLRQQRPLFRLVVTFLLLFSGRAFSQTTRAAVFMPESCGTEGYFVCADADGGGCCPLGFSCGLRNCIPPSVTALSNFQTSITTLSTVISNNSECPGHKGYIPCPATVGGGCCPGNYICDERQPQTACLLTLKLSQTTFKTTQSNAATVTITSVIGEGITAVDRLIVPTGGQTSSLSPSVDDNPAARPSTYVEVHSRTPVPAAVMTYAQSFVTNSSPAVGGGGEGETTSSGKALTTGQIGGIASGVVSGVLLLLGAGIWLFWTRCQRLQIRGAKLDGGEDDDNHSLVYREKRGVVDVAELEGPAVEPTELPEENNHAQELPSYPTTGELDGETLYMGMGMRQVPQEYDNDNDVVSPITPTDKDSDLN</sequence>
<protein>
    <recommendedName>
        <fullName evidence="6">Mid2 domain-containing protein</fullName>
    </recommendedName>
</protein>
<reference evidence="4" key="1">
    <citation type="journal article" date="2023" name="Mol. Phylogenet. Evol.">
        <title>Genome-scale phylogeny and comparative genomics of the fungal order Sordariales.</title>
        <authorList>
            <person name="Hensen N."/>
            <person name="Bonometti L."/>
            <person name="Westerberg I."/>
            <person name="Brannstrom I.O."/>
            <person name="Guillou S."/>
            <person name="Cros-Aarteil S."/>
            <person name="Calhoun S."/>
            <person name="Haridas S."/>
            <person name="Kuo A."/>
            <person name="Mondo S."/>
            <person name="Pangilinan J."/>
            <person name="Riley R."/>
            <person name="LaButti K."/>
            <person name="Andreopoulos B."/>
            <person name="Lipzen A."/>
            <person name="Chen C."/>
            <person name="Yan M."/>
            <person name="Daum C."/>
            <person name="Ng V."/>
            <person name="Clum A."/>
            <person name="Steindorff A."/>
            <person name="Ohm R.A."/>
            <person name="Martin F."/>
            <person name="Silar P."/>
            <person name="Natvig D.O."/>
            <person name="Lalanne C."/>
            <person name="Gautier V."/>
            <person name="Ament-Velasquez S.L."/>
            <person name="Kruys A."/>
            <person name="Hutchinson M.I."/>
            <person name="Powell A.J."/>
            <person name="Barry K."/>
            <person name="Miller A.N."/>
            <person name="Grigoriev I.V."/>
            <person name="Debuchy R."/>
            <person name="Gladieux P."/>
            <person name="Hiltunen Thoren M."/>
            <person name="Johannesson H."/>
        </authorList>
    </citation>
    <scope>NUCLEOTIDE SEQUENCE</scope>
    <source>
        <strain evidence="4">CBS 232.78</strain>
    </source>
</reference>
<feature type="signal peptide" evidence="3">
    <location>
        <begin position="1"/>
        <end position="33"/>
    </location>
</feature>
<dbReference type="AlphaFoldDB" id="A0AAE0U541"/>
<feature type="chain" id="PRO_5042272944" description="Mid2 domain-containing protein" evidence="3">
    <location>
        <begin position="34"/>
        <end position="374"/>
    </location>
</feature>
<keyword evidence="5" id="KW-1185">Reference proteome</keyword>
<evidence type="ECO:0000256" key="3">
    <source>
        <dbReference type="SAM" id="SignalP"/>
    </source>
</evidence>
<accession>A0AAE0U541</accession>
<dbReference type="Proteomes" id="UP001285441">
    <property type="component" value="Unassembled WGS sequence"/>
</dbReference>
<comment type="caution">
    <text evidence="4">The sequence shown here is derived from an EMBL/GenBank/DDBJ whole genome shotgun (WGS) entry which is preliminary data.</text>
</comment>
<keyword evidence="2" id="KW-0472">Membrane</keyword>
<evidence type="ECO:0008006" key="6">
    <source>
        <dbReference type="Google" id="ProtNLM"/>
    </source>
</evidence>
<dbReference type="EMBL" id="JAULSW010000002">
    <property type="protein sequence ID" value="KAK3391281.1"/>
    <property type="molecule type" value="Genomic_DNA"/>
</dbReference>
<proteinExistence type="predicted"/>
<keyword evidence="3" id="KW-0732">Signal</keyword>
<evidence type="ECO:0000256" key="1">
    <source>
        <dbReference type="SAM" id="MobiDB-lite"/>
    </source>
</evidence>
<evidence type="ECO:0000256" key="2">
    <source>
        <dbReference type="SAM" id="Phobius"/>
    </source>
</evidence>
<name>A0AAE0U541_9PEZI</name>
<evidence type="ECO:0000313" key="4">
    <source>
        <dbReference type="EMBL" id="KAK3391281.1"/>
    </source>
</evidence>
<gene>
    <name evidence="4" type="ORF">B0H63DRAFT_467668</name>
</gene>
<feature type="region of interest" description="Disordered" evidence="1">
    <location>
        <begin position="343"/>
        <end position="374"/>
    </location>
</feature>